<organism evidence="1 2">
    <name type="scientific">Plasmodium falciparum (isolate Dd2)</name>
    <dbReference type="NCBI Taxonomy" id="57267"/>
    <lineage>
        <taxon>Eukaryota</taxon>
        <taxon>Sar</taxon>
        <taxon>Alveolata</taxon>
        <taxon>Apicomplexa</taxon>
        <taxon>Aconoidasida</taxon>
        <taxon>Haemosporida</taxon>
        <taxon>Plasmodiidae</taxon>
        <taxon>Plasmodium</taxon>
        <taxon>Plasmodium (Laverania)</taxon>
    </lineage>
</organism>
<name>A0A0L7MA71_PLAF4</name>
<dbReference type="Proteomes" id="UP000054282">
    <property type="component" value="Unassembled WGS sequence"/>
</dbReference>
<protein>
    <submittedName>
        <fullName evidence="1">Uncharacterized protein</fullName>
    </submittedName>
</protein>
<dbReference type="KEGG" id="pfd:PFDG_05256"/>
<gene>
    <name evidence="1" type="ORF">PFDG_05256</name>
</gene>
<evidence type="ECO:0000313" key="1">
    <source>
        <dbReference type="EMBL" id="KOB89703.1"/>
    </source>
</evidence>
<accession>A0A0L7MA71</accession>
<dbReference type="AlphaFoldDB" id="A0A0L7MA71"/>
<proteinExistence type="predicted"/>
<evidence type="ECO:0000313" key="2">
    <source>
        <dbReference type="Proteomes" id="UP000054282"/>
    </source>
</evidence>
<reference evidence="2" key="2">
    <citation type="submission" date="2006-09" db="EMBL/GenBank/DDBJ databases">
        <title>The genome sequence of Plasmodium falciparum Dd2.</title>
        <authorList>
            <consortium name="The Broad Institute Genome Sequencing Platform"/>
            <person name="Birren B."/>
            <person name="Lander E."/>
            <person name="Galagan J."/>
            <person name="Nusbaum C."/>
            <person name="Devon K."/>
            <person name="Henn M."/>
            <person name="Jaffe D."/>
            <person name="Butler J."/>
            <person name="Alvarez P."/>
            <person name="Gnerre S."/>
            <person name="Grabherr M."/>
            <person name="Kleber M."/>
            <person name="Mauceli E."/>
            <person name="Brockman W."/>
            <person name="MacCallum I.A."/>
            <person name="Rounsley S."/>
            <person name="Young S."/>
            <person name="LaButti K."/>
            <person name="Pushparaj V."/>
            <person name="DeCaprio D."/>
            <person name="Crawford M."/>
            <person name="Koehrsen M."/>
            <person name="Engels R."/>
            <person name="Montgomery P."/>
            <person name="Pearson M."/>
            <person name="Howarth C."/>
            <person name="Larson L."/>
            <person name="Luoma S."/>
            <person name="White J."/>
            <person name="Kodira C."/>
            <person name="Zeng Q."/>
            <person name="O'Leary S."/>
            <person name="Yandava C."/>
            <person name="Alvarado L."/>
            <person name="Wirth D."/>
            <person name="Volkman S."/>
            <person name="Hartl D."/>
        </authorList>
    </citation>
    <scope>NUCLEOTIDE SEQUENCE [LARGE SCALE GENOMIC DNA]</scope>
</reference>
<sequence length="68" mass="7882">MLRDFPSEVSPSEKTYDYFDRINSLEKMMICAKKSDVTNDNCASTENNVSLIDVLKLAKQQEQIQDYE</sequence>
<dbReference type="EMBL" id="GG702997">
    <property type="protein sequence ID" value="KOB89703.1"/>
    <property type="molecule type" value="Genomic_DNA"/>
</dbReference>
<reference evidence="2" key="1">
    <citation type="submission" date="2006-09" db="EMBL/GenBank/DDBJ databases">
        <title>Annotation of Plasmodium falciparum Dd2.</title>
        <authorList>
            <consortium name="The Broad Institute Genome Sequencing Platform"/>
            <person name="Volkman S.K."/>
            <person name="Neafsey D.E."/>
            <person name="Dash A.P."/>
            <person name="Chitnis C.E."/>
            <person name="Hartl D.L."/>
            <person name="Young S.K."/>
            <person name="Zeng Q."/>
            <person name="Koehrsen M."/>
            <person name="Alvarado L."/>
            <person name="Berlin A."/>
            <person name="Borenstein D."/>
            <person name="Chapman S.B."/>
            <person name="Chen Z."/>
            <person name="Engels R."/>
            <person name="Freedman E."/>
            <person name="Gellesch M."/>
            <person name="Goldberg J."/>
            <person name="Griggs A."/>
            <person name="Gujja S."/>
            <person name="Heilman E.R."/>
            <person name="Heiman D.I."/>
            <person name="Howarth C."/>
            <person name="Jen D."/>
            <person name="Larson L."/>
            <person name="Mehta T."/>
            <person name="Neiman D."/>
            <person name="Park D."/>
            <person name="Pearson M."/>
            <person name="Roberts A."/>
            <person name="Saif S."/>
            <person name="Shea T."/>
            <person name="Shenoy N."/>
            <person name="Sisk P."/>
            <person name="Stolte C."/>
            <person name="Sykes S."/>
            <person name="Walk T."/>
            <person name="White J."/>
            <person name="Yandava C."/>
            <person name="Haas B."/>
            <person name="Henn M.R."/>
            <person name="Nusbaum C."/>
            <person name="Birren B."/>
        </authorList>
    </citation>
    <scope>NUCLEOTIDE SEQUENCE [LARGE SCALE GENOMIC DNA]</scope>
</reference>